<feature type="transmembrane region" description="Helical" evidence="1">
    <location>
        <begin position="27"/>
        <end position="45"/>
    </location>
</feature>
<evidence type="ECO:0000313" key="3">
    <source>
        <dbReference type="Proteomes" id="UP000231474"/>
    </source>
</evidence>
<proteinExistence type="predicted"/>
<reference evidence="3" key="1">
    <citation type="submission" date="2017-09" db="EMBL/GenBank/DDBJ databases">
        <title>Depth-based differentiation of microbial function through sediment-hosted aquifers and enrichment of novel symbionts in the deep terrestrial subsurface.</title>
        <authorList>
            <person name="Probst A.J."/>
            <person name="Ladd B."/>
            <person name="Jarett J.K."/>
            <person name="Geller-Mcgrath D.E."/>
            <person name="Sieber C.M.K."/>
            <person name="Emerson J.B."/>
            <person name="Anantharaman K."/>
            <person name="Thomas B.C."/>
            <person name="Malmstrom R."/>
            <person name="Stieglmeier M."/>
            <person name="Klingl A."/>
            <person name="Woyke T."/>
            <person name="Ryan C.M."/>
            <person name="Banfield J.F."/>
        </authorList>
    </citation>
    <scope>NUCLEOTIDE SEQUENCE [LARGE SCALE GENOMIC DNA]</scope>
</reference>
<gene>
    <name evidence="2" type="ORF">COU95_02715</name>
</gene>
<protein>
    <recommendedName>
        <fullName evidence="4">PsbP C-terminal domain-containing protein</fullName>
    </recommendedName>
</protein>
<sequence length="233" mass="24651">MNQSSVTPGPAPSGVEGPQGGSSTMKWLLIVLVIVIVLGGGYWVYVKYGKTSATTATASPSPVAAITSSPSASAAISPSASSSVPADWKTYTNTQYSFSFKYPSNSTVKDIKSGNTDMPGIVALFAVGINNDWQDPFSVVEITSQSKDKEISWLKTWASYTAPNGSFSTTFSSTQEVTKYGKSATEVIFTNKPSGTTTFYVFSESGQTYVVDGDNPSNPAVGDQILSTFQFTK</sequence>
<evidence type="ECO:0008006" key="4">
    <source>
        <dbReference type="Google" id="ProtNLM"/>
    </source>
</evidence>
<comment type="caution">
    <text evidence="2">The sequence shown here is derived from an EMBL/GenBank/DDBJ whole genome shotgun (WGS) entry which is preliminary data.</text>
</comment>
<name>A0A2M8L384_9BACT</name>
<keyword evidence="1" id="KW-1133">Transmembrane helix</keyword>
<dbReference type="EMBL" id="PFEK01000053">
    <property type="protein sequence ID" value="PJE67385.1"/>
    <property type="molecule type" value="Genomic_DNA"/>
</dbReference>
<evidence type="ECO:0000256" key="1">
    <source>
        <dbReference type="SAM" id="Phobius"/>
    </source>
</evidence>
<dbReference type="Proteomes" id="UP000231474">
    <property type="component" value="Unassembled WGS sequence"/>
</dbReference>
<organism evidence="2 3">
    <name type="scientific">Candidatus Shapirobacteria bacterium CG10_big_fil_rev_8_21_14_0_10_40_9</name>
    <dbReference type="NCBI Taxonomy" id="1974888"/>
    <lineage>
        <taxon>Bacteria</taxon>
        <taxon>Candidatus Shapironibacteriota</taxon>
    </lineage>
</organism>
<keyword evidence="1" id="KW-0812">Transmembrane</keyword>
<evidence type="ECO:0000313" key="2">
    <source>
        <dbReference type="EMBL" id="PJE67385.1"/>
    </source>
</evidence>
<accession>A0A2M8L384</accession>
<keyword evidence="1" id="KW-0472">Membrane</keyword>
<dbReference type="AlphaFoldDB" id="A0A2M8L384"/>